<feature type="non-terminal residue" evidence="1">
    <location>
        <position position="70"/>
    </location>
</feature>
<accession>Q7M3J5</accession>
<name>Q7M3J5_BOVIN</name>
<dbReference type="PIR" id="B33281">
    <property type="entry name" value="B33281"/>
</dbReference>
<organism evidence="1">
    <name type="scientific">Bos taurus</name>
    <name type="common">Bovine</name>
    <dbReference type="NCBI Taxonomy" id="9913"/>
    <lineage>
        <taxon>Eukaryota</taxon>
        <taxon>Metazoa</taxon>
        <taxon>Chordata</taxon>
        <taxon>Craniata</taxon>
        <taxon>Vertebrata</taxon>
        <taxon>Euteleostomi</taxon>
        <taxon>Mammalia</taxon>
        <taxon>Eutheria</taxon>
        <taxon>Laurasiatheria</taxon>
        <taxon>Artiodactyla</taxon>
        <taxon>Ruminantia</taxon>
        <taxon>Pecora</taxon>
        <taxon>Bovidae</taxon>
        <taxon>Bovinae</taxon>
        <taxon>Bos</taxon>
    </lineage>
</organism>
<reference evidence="1" key="1">
    <citation type="journal article" date="1989" name="Proc. Natl. Acad. Sci. U.S.A.">
        <title>Human endomembrane H+ pump strongly resembles the ATP-synthetase of Archaebacteria.</title>
        <authorList>
            <person name="Suedhof T.C."/>
            <person name="Fried V.A."/>
            <person name="Stone D.K."/>
            <person name="Johnston P.A."/>
            <person name="Xie X.-S."/>
        </authorList>
    </citation>
    <scope>PROTEIN SEQUENCE</scope>
</reference>
<dbReference type="EC" id="3.6.3.14" evidence="1"/>
<sequence length="70" mass="7699">LTYKYAEIVHLTLPDGTKTPVSEDMLGRNSVALGQNIPIFSAAGLKAVVGEEALTSDDLLYLEFLQKFER</sequence>
<feature type="non-terminal residue" evidence="1">
    <location>
        <position position="1"/>
    </location>
</feature>
<dbReference type="AlphaFoldDB" id="Q7M3J5"/>
<proteinExistence type="predicted"/>
<protein>
    <submittedName>
        <fullName evidence="1">H+-transporting two-sector ATPase 58K chain</fullName>
        <ecNumber evidence="1">3.6.3.14</ecNumber>
    </submittedName>
</protein>
<evidence type="ECO:0000313" key="1">
    <source>
        <dbReference type="PIR" id="B33281"/>
    </source>
</evidence>